<comment type="cofactor">
    <cofactor evidence="1">
        <name>heme</name>
        <dbReference type="ChEBI" id="CHEBI:30413"/>
    </cofactor>
</comment>
<feature type="transmembrane region" description="Helical" evidence="8">
    <location>
        <begin position="6"/>
        <end position="22"/>
    </location>
</feature>
<keyword evidence="4" id="KW-0479">Metal-binding</keyword>
<dbReference type="InterPro" id="IPR036396">
    <property type="entry name" value="Cyt_P450_sf"/>
</dbReference>
<dbReference type="GO" id="GO:0016705">
    <property type="term" value="F:oxidoreductase activity, acting on paired donors, with incorporation or reduction of molecular oxygen"/>
    <property type="evidence" value="ECO:0007669"/>
    <property type="project" value="InterPro"/>
</dbReference>
<dbReference type="Proteomes" id="UP000886998">
    <property type="component" value="Unassembled WGS sequence"/>
</dbReference>
<dbReference type="EMBL" id="BMAV01018716">
    <property type="protein sequence ID" value="GFY71269.1"/>
    <property type="molecule type" value="Genomic_DNA"/>
</dbReference>
<dbReference type="PANTHER" id="PTHR24302">
    <property type="entry name" value="CYTOCHROME P450 FAMILY 3"/>
    <property type="match status" value="1"/>
</dbReference>
<evidence type="ECO:0000256" key="1">
    <source>
        <dbReference type="ARBA" id="ARBA00001971"/>
    </source>
</evidence>
<dbReference type="PRINTS" id="PR00464">
    <property type="entry name" value="EP450II"/>
</dbReference>
<keyword evidence="7" id="KW-0503">Monooxygenase</keyword>
<keyword evidence="8" id="KW-1133">Transmembrane helix</keyword>
<evidence type="ECO:0000256" key="4">
    <source>
        <dbReference type="ARBA" id="ARBA00022723"/>
    </source>
</evidence>
<keyword evidence="8" id="KW-0812">Transmembrane</keyword>
<evidence type="ECO:0000256" key="6">
    <source>
        <dbReference type="ARBA" id="ARBA00023004"/>
    </source>
</evidence>
<dbReference type="GO" id="GO:0005506">
    <property type="term" value="F:iron ion binding"/>
    <property type="evidence" value="ECO:0007669"/>
    <property type="project" value="InterPro"/>
</dbReference>
<dbReference type="Gene3D" id="1.10.630.10">
    <property type="entry name" value="Cytochrome P450"/>
    <property type="match status" value="1"/>
</dbReference>
<evidence type="ECO:0000313" key="9">
    <source>
        <dbReference type="EMBL" id="GFY71269.1"/>
    </source>
</evidence>
<keyword evidence="5" id="KW-0560">Oxidoreductase</keyword>
<keyword evidence="6" id="KW-0408">Iron</keyword>
<dbReference type="SUPFAM" id="SSF48264">
    <property type="entry name" value="Cytochrome P450"/>
    <property type="match status" value="1"/>
</dbReference>
<dbReference type="AlphaFoldDB" id="A0A8X7CGA6"/>
<gene>
    <name evidence="9" type="primary">CYP3A5</name>
    <name evidence="9" type="ORF">TNIN_447931</name>
</gene>
<dbReference type="GO" id="GO:0008395">
    <property type="term" value="F:steroid hydroxylase activity"/>
    <property type="evidence" value="ECO:0007669"/>
    <property type="project" value="TreeGrafter"/>
</dbReference>
<evidence type="ECO:0000256" key="3">
    <source>
        <dbReference type="ARBA" id="ARBA00022617"/>
    </source>
</evidence>
<evidence type="ECO:0000256" key="5">
    <source>
        <dbReference type="ARBA" id="ARBA00023002"/>
    </source>
</evidence>
<keyword evidence="3" id="KW-0349">Heme</keyword>
<sequence>MYYAWILAIVIVILSFIKWYSARNDDYWKKKGIEYMPRMNLLAMFYMLSKTNMGQAIRDMVKGYGRVVGSFEGSIPSVTVTDPNILRDILVKDFHIFPYRRIMKTYDPIADAMVTMTTGEDWKRVRTIITPAFTSKRMRQMASIMNDSSKTLLEVCEKHCNEGKPLDAKGAFGAFTMDVIASSAFWDQIDSHNDPENNP</sequence>
<organism evidence="9 10">
    <name type="scientific">Trichonephila inaurata madagascariensis</name>
    <dbReference type="NCBI Taxonomy" id="2747483"/>
    <lineage>
        <taxon>Eukaryota</taxon>
        <taxon>Metazoa</taxon>
        <taxon>Ecdysozoa</taxon>
        <taxon>Arthropoda</taxon>
        <taxon>Chelicerata</taxon>
        <taxon>Arachnida</taxon>
        <taxon>Araneae</taxon>
        <taxon>Araneomorphae</taxon>
        <taxon>Entelegynae</taxon>
        <taxon>Araneoidea</taxon>
        <taxon>Nephilidae</taxon>
        <taxon>Trichonephila</taxon>
        <taxon>Trichonephila inaurata</taxon>
    </lineage>
</organism>
<evidence type="ECO:0000313" key="10">
    <source>
        <dbReference type="Proteomes" id="UP000886998"/>
    </source>
</evidence>
<dbReference type="Pfam" id="PF00067">
    <property type="entry name" value="p450"/>
    <property type="match status" value="1"/>
</dbReference>
<evidence type="ECO:0000256" key="2">
    <source>
        <dbReference type="ARBA" id="ARBA00010617"/>
    </source>
</evidence>
<keyword evidence="10" id="KW-1185">Reference proteome</keyword>
<dbReference type="PANTHER" id="PTHR24302:SF15">
    <property type="entry name" value="FATTY-ACID PEROXYGENASE"/>
    <property type="match status" value="1"/>
</dbReference>
<evidence type="ECO:0000256" key="7">
    <source>
        <dbReference type="ARBA" id="ARBA00023033"/>
    </source>
</evidence>
<dbReference type="InterPro" id="IPR050705">
    <property type="entry name" value="Cytochrome_P450_3A"/>
</dbReference>
<comment type="caution">
    <text evidence="9">The sequence shown here is derived from an EMBL/GenBank/DDBJ whole genome shotgun (WGS) entry which is preliminary data.</text>
</comment>
<accession>A0A8X7CGA6</accession>
<keyword evidence="8" id="KW-0472">Membrane</keyword>
<proteinExistence type="inferred from homology"/>
<dbReference type="InterPro" id="IPR001128">
    <property type="entry name" value="Cyt_P450"/>
</dbReference>
<comment type="similarity">
    <text evidence="2">Belongs to the cytochrome P450 family.</text>
</comment>
<name>A0A8X7CGA6_9ARAC</name>
<evidence type="ECO:0000256" key="8">
    <source>
        <dbReference type="SAM" id="Phobius"/>
    </source>
</evidence>
<dbReference type="GO" id="GO:0020037">
    <property type="term" value="F:heme binding"/>
    <property type="evidence" value="ECO:0007669"/>
    <property type="project" value="InterPro"/>
</dbReference>
<reference evidence="9" key="1">
    <citation type="submission" date="2020-08" db="EMBL/GenBank/DDBJ databases">
        <title>Multicomponent nature underlies the extraordinary mechanical properties of spider dragline silk.</title>
        <authorList>
            <person name="Kono N."/>
            <person name="Nakamura H."/>
            <person name="Mori M."/>
            <person name="Yoshida Y."/>
            <person name="Ohtoshi R."/>
            <person name="Malay A.D."/>
            <person name="Moran D.A.P."/>
            <person name="Tomita M."/>
            <person name="Numata K."/>
            <person name="Arakawa K."/>
        </authorList>
    </citation>
    <scope>NUCLEOTIDE SEQUENCE</scope>
</reference>
<dbReference type="InterPro" id="IPR002402">
    <property type="entry name" value="Cyt_P450_E_grp-II"/>
</dbReference>
<dbReference type="OrthoDB" id="2789670at2759"/>
<protein>
    <submittedName>
        <fullName evidence="9">Cytochrome P450 3A5</fullName>
    </submittedName>
</protein>